<dbReference type="InterPro" id="IPR052897">
    <property type="entry name" value="Sec-Metab_Biosynth_Hydrolase"/>
</dbReference>
<proteinExistence type="predicted"/>
<gene>
    <name evidence="2" type="ORF">EV382_2578</name>
</gene>
<accession>A0A4V2FNZ8</accession>
<dbReference type="InterPro" id="IPR029058">
    <property type="entry name" value="AB_hydrolase_fold"/>
</dbReference>
<dbReference type="Gene3D" id="3.40.50.1820">
    <property type="entry name" value="alpha/beta hydrolase"/>
    <property type="match status" value="1"/>
</dbReference>
<dbReference type="EMBL" id="SHKK01000001">
    <property type="protein sequence ID" value="RZT79380.1"/>
    <property type="molecule type" value="Genomic_DNA"/>
</dbReference>
<dbReference type="Pfam" id="PF12697">
    <property type="entry name" value="Abhydrolase_6"/>
    <property type="match status" value="1"/>
</dbReference>
<protein>
    <submittedName>
        <fullName evidence="2">Pimeloyl-ACP methyl ester carboxylesterase</fullName>
    </submittedName>
</protein>
<dbReference type="Proteomes" id="UP000293781">
    <property type="component" value="Unassembled WGS sequence"/>
</dbReference>
<reference evidence="2 3" key="1">
    <citation type="submission" date="2019-02" db="EMBL/GenBank/DDBJ databases">
        <title>Sequencing the genomes of 1000 actinobacteria strains.</title>
        <authorList>
            <person name="Klenk H.-P."/>
        </authorList>
    </citation>
    <scope>NUCLEOTIDE SEQUENCE [LARGE SCALE GENOMIC DNA]</scope>
    <source>
        <strain evidence="2 3">DSM 45888</strain>
    </source>
</reference>
<evidence type="ECO:0000259" key="1">
    <source>
        <dbReference type="Pfam" id="PF12697"/>
    </source>
</evidence>
<keyword evidence="3" id="KW-1185">Reference proteome</keyword>
<evidence type="ECO:0000313" key="3">
    <source>
        <dbReference type="Proteomes" id="UP000293781"/>
    </source>
</evidence>
<dbReference type="GO" id="GO:0003824">
    <property type="term" value="F:catalytic activity"/>
    <property type="evidence" value="ECO:0007669"/>
    <property type="project" value="UniProtKB-ARBA"/>
</dbReference>
<evidence type="ECO:0000313" key="2">
    <source>
        <dbReference type="EMBL" id="RZT79380.1"/>
    </source>
</evidence>
<comment type="caution">
    <text evidence="2">The sequence shown here is derived from an EMBL/GenBank/DDBJ whole genome shotgun (WGS) entry which is preliminary data.</text>
</comment>
<dbReference type="SUPFAM" id="SSF53474">
    <property type="entry name" value="alpha/beta-Hydrolases"/>
    <property type="match status" value="1"/>
</dbReference>
<dbReference type="InterPro" id="IPR000073">
    <property type="entry name" value="AB_hydrolase_1"/>
</dbReference>
<organism evidence="2 3">
    <name type="scientific">Micromonospora violae</name>
    <dbReference type="NCBI Taxonomy" id="1278207"/>
    <lineage>
        <taxon>Bacteria</taxon>
        <taxon>Bacillati</taxon>
        <taxon>Actinomycetota</taxon>
        <taxon>Actinomycetes</taxon>
        <taxon>Micromonosporales</taxon>
        <taxon>Micromonosporaceae</taxon>
        <taxon>Micromonospora</taxon>
    </lineage>
</organism>
<dbReference type="OrthoDB" id="9135783at2"/>
<sequence>MNAAPDTSGQKAGLPTVVLIHGAFADASSWNGVIAHLKQRGYLVMAVANPLRSVQHDAAYARSILDSIDGPVVMAAHSYGGAVMTEAADGAANVKALVYVASISPEVGESVIDLVKKYPGSLIGTSIKTIPFRRDDGGTEMDQYIKPDKFQAAFAADVDPDVAGLMAVTQRPAADSAQTGSVTKVAWKTIPSWTLVTTQDQAIPPDLQRFMADRAKSTTVEIDASHAVAVSQPGPVADLIDTAARATAR</sequence>
<dbReference type="PANTHER" id="PTHR37017:SF11">
    <property type="entry name" value="ESTERASE_LIPASE_THIOESTERASE DOMAIN-CONTAINING PROTEIN"/>
    <property type="match status" value="1"/>
</dbReference>
<name>A0A4V2FNZ8_9ACTN</name>
<dbReference type="AlphaFoldDB" id="A0A4V2FNZ8"/>
<feature type="domain" description="AB hydrolase-1" evidence="1">
    <location>
        <begin position="17"/>
        <end position="238"/>
    </location>
</feature>
<dbReference type="PANTHER" id="PTHR37017">
    <property type="entry name" value="AB HYDROLASE-1 DOMAIN-CONTAINING PROTEIN-RELATED"/>
    <property type="match status" value="1"/>
</dbReference>